<dbReference type="InterPro" id="IPR026316">
    <property type="entry name" value="NSL2"/>
</dbReference>
<reference evidence="15" key="1">
    <citation type="journal article" date="2013" name="Nat. Commun.">
        <title>Whole-genome sequencing of Oryza brachyantha reveals mechanisms underlying Oryza genome evolution.</title>
        <authorList>
            <person name="Chen J."/>
            <person name="Huang Q."/>
            <person name="Gao D."/>
            <person name="Wang J."/>
            <person name="Lang Y."/>
            <person name="Liu T."/>
            <person name="Li B."/>
            <person name="Bai Z."/>
            <person name="Luis Goicoechea J."/>
            <person name="Liang C."/>
            <person name="Chen C."/>
            <person name="Zhang W."/>
            <person name="Sun S."/>
            <person name="Liao Y."/>
            <person name="Zhang X."/>
            <person name="Yang L."/>
            <person name="Song C."/>
            <person name="Wang M."/>
            <person name="Shi J."/>
            <person name="Liu G."/>
            <person name="Liu J."/>
            <person name="Zhou H."/>
            <person name="Zhou W."/>
            <person name="Yu Q."/>
            <person name="An N."/>
            <person name="Chen Y."/>
            <person name="Cai Q."/>
            <person name="Wang B."/>
            <person name="Liu B."/>
            <person name="Min J."/>
            <person name="Huang Y."/>
            <person name="Wu H."/>
            <person name="Li Z."/>
            <person name="Zhang Y."/>
            <person name="Yin Y."/>
            <person name="Song W."/>
            <person name="Jiang J."/>
            <person name="Jackson S.A."/>
            <person name="Wing R.A."/>
            <person name="Wang J."/>
            <person name="Chen M."/>
        </authorList>
    </citation>
    <scope>NUCLEOTIDE SEQUENCE [LARGE SCALE GENOMIC DNA]</scope>
    <source>
        <strain evidence="15">cv. IRGC 101232</strain>
    </source>
</reference>
<dbReference type="HOGENOM" id="CLU_083134_1_0_1"/>
<evidence type="ECO:0000256" key="4">
    <source>
        <dbReference type="ARBA" id="ARBA00022499"/>
    </source>
</evidence>
<dbReference type="GeneID" id="102713702"/>
<dbReference type="GO" id="GO:0006325">
    <property type="term" value="P:chromatin organization"/>
    <property type="evidence" value="ECO:0007669"/>
    <property type="project" value="UniProtKB-KW"/>
</dbReference>
<evidence type="ECO:0000256" key="7">
    <source>
        <dbReference type="ARBA" id="ARBA00022853"/>
    </source>
</evidence>
<comment type="subunit">
    <text evidence="13">Component of the NSL complex at least composed of KAT8/MOF, KANSL1, KANSL2, KANSL3, MCRS1, PHF20, OGT1/OGT, WDR5 and HCFC1.</text>
</comment>
<dbReference type="InterPro" id="IPR025927">
    <property type="entry name" value="Znf_KANL2-like"/>
</dbReference>
<protein>
    <recommendedName>
        <fullName evidence="3">KAT8 regulatory NSL complex subunit 2</fullName>
    </recommendedName>
    <alternativeName>
        <fullName evidence="11">NSL complex protein NSL2</fullName>
    </alternativeName>
    <alternativeName>
        <fullName evidence="10">Non-specific lethal 2 homolog</fullName>
    </alternativeName>
</protein>
<evidence type="ECO:0000256" key="2">
    <source>
        <dbReference type="ARBA" id="ARBA00004173"/>
    </source>
</evidence>
<evidence type="ECO:0000256" key="11">
    <source>
        <dbReference type="ARBA" id="ARBA00033378"/>
    </source>
</evidence>
<sequence length="213" mass="23016">MGDGPEVIRRRRRRLLQLCSLYRAQLWALADELSARHAEYWWEHGASPIVAPGAGNAVGDGGAPLPLPLPPAVNGGVRAGSAAGRAGCLAANCGAKAMPLTSYCFDHILSDPKQRLYKPCAFVTKRSGMQSDVTTCGKPALTGITPLRCSEHDPKSQRLFINALKKVGIDLPLTSKSVPKLSLLICESVRQIQMKRRMQLNGAKNVPLHRSSK</sequence>
<comment type="function">
    <text evidence="12">Non-catalytic component of the NSL histone acetyltransferase complex, a multiprotein complex that mediates histone H4 acetylation at 'Lys-5'- and 'Lys-8' (H4K5ac and H4K8ac) at transcription start sites and promotes transcription initiation. Required for NSL complex stability and for transcription of intraciliary transport genes in both ciliated and non-ciliated cells by regulating histone H4 acetylation at 'Lys-5'- and 'Lys-12' (H4K5ac and H4K12ac). This is necessary for cilium assembly in ciliated cells and for organization of the microtubule cytoskeleton in non-ciliated cells. Required within the NSL complex to maintain nuclear architecture stability by promoting KAT8-mediated acetylation of lamin LMNA.</text>
</comment>
<evidence type="ECO:0000259" key="14">
    <source>
        <dbReference type="Pfam" id="PF13891"/>
    </source>
</evidence>
<evidence type="ECO:0000313" key="15">
    <source>
        <dbReference type="EnsemblPlants" id="OB12G16190.1"/>
    </source>
</evidence>
<keyword evidence="6" id="KW-0832">Ubl conjugation</keyword>
<keyword evidence="5" id="KW-0597">Phosphoprotein</keyword>
<comment type="subcellular location">
    <subcellularLocation>
        <location evidence="2">Mitochondrion</location>
    </subcellularLocation>
    <subcellularLocation>
        <location evidence="1">Nucleus</location>
    </subcellularLocation>
</comment>
<keyword evidence="8" id="KW-0496">Mitochondrion</keyword>
<dbReference type="OMA" id="ARHAEYW"/>
<evidence type="ECO:0000256" key="12">
    <source>
        <dbReference type="ARBA" id="ARBA00093359"/>
    </source>
</evidence>
<dbReference type="Pfam" id="PF13891">
    <property type="entry name" value="zf-C3HC3H_KANSL2"/>
    <property type="match status" value="1"/>
</dbReference>
<dbReference type="GO" id="GO:0044545">
    <property type="term" value="C:NSL complex"/>
    <property type="evidence" value="ECO:0007669"/>
    <property type="project" value="TreeGrafter"/>
</dbReference>
<dbReference type="KEGG" id="obr:102713702"/>
<dbReference type="PANTHER" id="PTHR13453:SF1">
    <property type="entry name" value="KAT8 REGULATORY NSL COMPLEX SUBUNIT 2"/>
    <property type="match status" value="1"/>
</dbReference>
<dbReference type="PANTHER" id="PTHR13453">
    <property type="entry name" value="KAT8 REGULATORY NSL COMPLEX SUBUNIT 2"/>
    <property type="match status" value="1"/>
</dbReference>
<dbReference type="eggNOG" id="ENOG502RXKY">
    <property type="taxonomic scope" value="Eukaryota"/>
</dbReference>
<evidence type="ECO:0000256" key="9">
    <source>
        <dbReference type="ARBA" id="ARBA00023242"/>
    </source>
</evidence>
<dbReference type="GO" id="GO:0005739">
    <property type="term" value="C:mitochondrion"/>
    <property type="evidence" value="ECO:0007669"/>
    <property type="project" value="UniProtKB-SubCell"/>
</dbReference>
<dbReference type="GO" id="GO:0005634">
    <property type="term" value="C:nucleus"/>
    <property type="evidence" value="ECO:0007669"/>
    <property type="project" value="UniProtKB-SubCell"/>
</dbReference>
<organism evidence="15">
    <name type="scientific">Oryza brachyantha</name>
    <name type="common">malo sina</name>
    <dbReference type="NCBI Taxonomy" id="4533"/>
    <lineage>
        <taxon>Eukaryota</taxon>
        <taxon>Viridiplantae</taxon>
        <taxon>Streptophyta</taxon>
        <taxon>Embryophyta</taxon>
        <taxon>Tracheophyta</taxon>
        <taxon>Spermatophyta</taxon>
        <taxon>Magnoliopsida</taxon>
        <taxon>Liliopsida</taxon>
        <taxon>Poales</taxon>
        <taxon>Poaceae</taxon>
        <taxon>BOP clade</taxon>
        <taxon>Oryzoideae</taxon>
        <taxon>Oryzeae</taxon>
        <taxon>Oryzinae</taxon>
        <taxon>Oryza</taxon>
    </lineage>
</organism>
<name>J3NCB1_ORYBR</name>
<accession>J3NCB1</accession>
<dbReference type="STRING" id="4533.J3NCB1"/>
<dbReference type="Gramene" id="OB12G16190.1">
    <property type="protein sequence ID" value="OB12G16190.1"/>
    <property type="gene ID" value="OB12G16190"/>
</dbReference>
<evidence type="ECO:0000256" key="8">
    <source>
        <dbReference type="ARBA" id="ARBA00023128"/>
    </source>
</evidence>
<evidence type="ECO:0000256" key="1">
    <source>
        <dbReference type="ARBA" id="ARBA00004123"/>
    </source>
</evidence>
<evidence type="ECO:0000313" key="16">
    <source>
        <dbReference type="Proteomes" id="UP000006038"/>
    </source>
</evidence>
<feature type="domain" description="KANL2-like probable zinc-finger" evidence="14">
    <location>
        <begin position="88"/>
        <end position="152"/>
    </location>
</feature>
<keyword evidence="16" id="KW-1185">Reference proteome</keyword>
<evidence type="ECO:0000256" key="6">
    <source>
        <dbReference type="ARBA" id="ARBA00022843"/>
    </source>
</evidence>
<reference evidence="15" key="2">
    <citation type="submission" date="2013-04" db="UniProtKB">
        <authorList>
            <consortium name="EnsemblPlants"/>
        </authorList>
    </citation>
    <scope>IDENTIFICATION</scope>
</reference>
<evidence type="ECO:0000256" key="5">
    <source>
        <dbReference type="ARBA" id="ARBA00022553"/>
    </source>
</evidence>
<proteinExistence type="predicted"/>
<dbReference type="OrthoDB" id="677315at2759"/>
<keyword evidence="9" id="KW-0539">Nucleus</keyword>
<evidence type="ECO:0000256" key="10">
    <source>
        <dbReference type="ARBA" id="ARBA00032947"/>
    </source>
</evidence>
<keyword evidence="4" id="KW-1017">Isopeptide bond</keyword>
<evidence type="ECO:0000256" key="3">
    <source>
        <dbReference type="ARBA" id="ARBA00015508"/>
    </source>
</evidence>
<dbReference type="AlphaFoldDB" id="J3NCB1"/>
<evidence type="ECO:0000256" key="13">
    <source>
        <dbReference type="ARBA" id="ARBA00093543"/>
    </source>
</evidence>
<dbReference type="Proteomes" id="UP000006038">
    <property type="component" value="Chromosome 12"/>
</dbReference>
<keyword evidence="7" id="KW-0156">Chromatin regulator</keyword>
<dbReference type="EnsemblPlants" id="OB12G16190.1">
    <property type="protein sequence ID" value="OB12G16190.1"/>
    <property type="gene ID" value="OB12G16190"/>
</dbReference>